<organism evidence="1 2">
    <name type="scientific">Elasticomyces elasticus</name>
    <dbReference type="NCBI Taxonomy" id="574655"/>
    <lineage>
        <taxon>Eukaryota</taxon>
        <taxon>Fungi</taxon>
        <taxon>Dikarya</taxon>
        <taxon>Ascomycota</taxon>
        <taxon>Pezizomycotina</taxon>
        <taxon>Dothideomycetes</taxon>
        <taxon>Dothideomycetidae</taxon>
        <taxon>Mycosphaerellales</taxon>
        <taxon>Teratosphaeriaceae</taxon>
        <taxon>Elasticomyces</taxon>
    </lineage>
</organism>
<proteinExistence type="predicted"/>
<gene>
    <name evidence="1" type="ORF">LTR97_009453</name>
</gene>
<evidence type="ECO:0000313" key="2">
    <source>
        <dbReference type="Proteomes" id="UP001310594"/>
    </source>
</evidence>
<comment type="caution">
    <text evidence="1">The sequence shown here is derived from an EMBL/GenBank/DDBJ whole genome shotgun (WGS) entry which is preliminary data.</text>
</comment>
<dbReference type="Proteomes" id="UP001310594">
    <property type="component" value="Unassembled WGS sequence"/>
</dbReference>
<sequence>MGGNAFLFSAAQGEPTLNTPRLSPADYSRLKTTCKSGLQSFFDPETPLDTLSEAPEKESYGDIDFLVARDECVDWIALATAVGAAGVVCHHQGMCSLAIRKDGSRSERPPVIYKLNPPNKPQKVNPSTTITTEEYAQVDVECVPTELYAWRTFYSSFGDIGSLLGQVCRPLGFRTTSTGFWLRMRELDDAEKWAAAGTLQLNIADKDGLLVLSSDPQQIMSFLRLNSVRYGDGFDTLEEMFDWLGGCRLLELDAATYGSTKSDVRQKGKRTIYTQFFDEWLPAHRPYAASNDNAVYDPAKRDTVRTQLLTEALMFFKKQDEFEVMHDALVRMVNTALAAQLLRPIIALHSGKADKGVTEIVRAFKRFVNVNEAMEMTVSETAHRDDESTLWRLVVVGENKEMMFRDPGAVSEFSKEHWDKIRDLERKRVELAKTGWRTAMFCVSRKW</sequence>
<dbReference type="EMBL" id="JAVRQU010000015">
    <property type="protein sequence ID" value="KAK5694862.1"/>
    <property type="molecule type" value="Genomic_DNA"/>
</dbReference>
<protein>
    <submittedName>
        <fullName evidence="1">Uncharacterized protein</fullName>
    </submittedName>
</protein>
<evidence type="ECO:0000313" key="1">
    <source>
        <dbReference type="EMBL" id="KAK5694862.1"/>
    </source>
</evidence>
<reference evidence="1" key="1">
    <citation type="submission" date="2023-08" db="EMBL/GenBank/DDBJ databases">
        <title>Black Yeasts Isolated from many extreme environments.</title>
        <authorList>
            <person name="Coleine C."/>
            <person name="Stajich J.E."/>
            <person name="Selbmann L."/>
        </authorList>
    </citation>
    <scope>NUCLEOTIDE SEQUENCE</scope>
    <source>
        <strain evidence="1">CCFEE 5810</strain>
    </source>
</reference>
<dbReference type="AlphaFoldDB" id="A0AAN7WBK2"/>
<name>A0AAN7WBK2_9PEZI</name>
<accession>A0AAN7WBK2</accession>